<dbReference type="AlphaFoldDB" id="L0K2W6"/>
<dbReference type="InterPro" id="IPR010158">
    <property type="entry name" value="Amidase_Cbmase"/>
</dbReference>
<dbReference type="PANTHER" id="PTHR32494:SF5">
    <property type="entry name" value="ALLANTOATE AMIDOHYDROLASE"/>
    <property type="match status" value="1"/>
</dbReference>
<dbReference type="Gene3D" id="3.40.630.10">
    <property type="entry name" value="Zn peptidases"/>
    <property type="match status" value="1"/>
</dbReference>
<dbReference type="InterPro" id="IPR002933">
    <property type="entry name" value="Peptidase_M20"/>
</dbReference>
<keyword evidence="1" id="KW-0378">Hydrolase</keyword>
<feature type="domain" description="Peptidase M20 dimerisation" evidence="2">
    <location>
        <begin position="227"/>
        <end position="327"/>
    </location>
</feature>
<evidence type="ECO:0000313" key="4">
    <source>
        <dbReference type="Proteomes" id="UP000010878"/>
    </source>
</evidence>
<dbReference type="NCBIfam" id="NF006771">
    <property type="entry name" value="PRK09290.1-5"/>
    <property type="match status" value="1"/>
</dbReference>
<dbReference type="GO" id="GO:0016813">
    <property type="term" value="F:hydrolase activity, acting on carbon-nitrogen (but not peptide) bonds, in linear amidines"/>
    <property type="evidence" value="ECO:0007669"/>
    <property type="project" value="InterPro"/>
</dbReference>
<dbReference type="InterPro" id="IPR036264">
    <property type="entry name" value="Bact_exopeptidase_dim_dom"/>
</dbReference>
<keyword evidence="4" id="KW-1185">Reference proteome</keyword>
<dbReference type="SUPFAM" id="SSF55031">
    <property type="entry name" value="Bacterial exopeptidase dimerisation domain"/>
    <property type="match status" value="1"/>
</dbReference>
<dbReference type="RefSeq" id="WP_015322324.1">
    <property type="nucleotide sequence ID" value="NC_019974.1"/>
</dbReference>
<dbReference type="GeneID" id="14403531"/>
<evidence type="ECO:0000256" key="1">
    <source>
        <dbReference type="ARBA" id="ARBA00022801"/>
    </source>
</evidence>
<organism evidence="3 4">
    <name type="scientific">Natronococcus occultus SP4</name>
    <dbReference type="NCBI Taxonomy" id="694430"/>
    <lineage>
        <taxon>Archaea</taxon>
        <taxon>Methanobacteriati</taxon>
        <taxon>Methanobacteriota</taxon>
        <taxon>Stenosarchaea group</taxon>
        <taxon>Halobacteria</taxon>
        <taxon>Halobacteriales</taxon>
        <taxon>Natrialbaceae</taxon>
        <taxon>Natronococcus</taxon>
    </lineage>
</organism>
<dbReference type="Pfam" id="PF01546">
    <property type="entry name" value="Peptidase_M20"/>
    <property type="match status" value="1"/>
</dbReference>
<accession>L0K2W6</accession>
<dbReference type="OrthoDB" id="35906at2157"/>
<reference evidence="3 4" key="1">
    <citation type="submission" date="2012-11" db="EMBL/GenBank/DDBJ databases">
        <title>FINISHED of Natronococcus occultus SP4, DSM 3396.</title>
        <authorList>
            <consortium name="DOE Joint Genome Institute"/>
            <person name="Eisen J."/>
            <person name="Huntemann M."/>
            <person name="Wei C.-L."/>
            <person name="Han J."/>
            <person name="Detter J.C."/>
            <person name="Han C."/>
            <person name="Tapia R."/>
            <person name="Chen A."/>
            <person name="Kyrpides N."/>
            <person name="Mavromatis K."/>
            <person name="Markowitz V."/>
            <person name="Szeto E."/>
            <person name="Ivanova N."/>
            <person name="Mikhailova N."/>
            <person name="Ovchinnikova G."/>
            <person name="Pagani I."/>
            <person name="Pati A."/>
            <person name="Goodwin L."/>
            <person name="Nordberg H.P."/>
            <person name="Cantor M.N."/>
            <person name="Hua S.X."/>
            <person name="Woyke T."/>
            <person name="Eisen J."/>
            <person name="Klenk H.-P."/>
            <person name="Klenk H.-P."/>
        </authorList>
    </citation>
    <scope>NUCLEOTIDE SEQUENCE [LARGE SCALE GENOMIC DNA]</scope>
    <source>
        <strain evidence="3 4">SP4</strain>
    </source>
</reference>
<dbReference type="Proteomes" id="UP000010878">
    <property type="component" value="Chromosome"/>
</dbReference>
<dbReference type="CDD" id="cd03884">
    <property type="entry name" value="M20_bAS"/>
    <property type="match status" value="1"/>
</dbReference>
<proteinExistence type="predicted"/>
<sequence length="431" mass="46032">MTDNIHDPIDPAISNVNIDRLKADIETNAEFGRVETAVGSGRTLLPGTEENKRAREYLLDRFSDVGLTVHVDPVGNVLGRYRPADVPRSTPPVAAGSHLDSVPEGGIFDGPLGVYGALEAVRAIDEADVELAHPIDVVSFTAEEGGRFTDGVLGSSVAAGSLSPEEALELTDSDGTTLRTAFEDIGFSGTDTISAADWDSWLELHIEQGRTLEKADLPVGVVTDIVGTIRCHITVHGESNHSGTTSMADRVDALVPATELIGEIAEVAREHSDADGTTVATVGDVNVEPGATNVIPGKVTFPIDIRSTNYAKMIDIVDRIESNLARLERERGVETTYQSNYDIEPTPMSGRCQKALRTSADRIGVEAGELHSGAGHDTMQIARKTDAGLLFVPSEDGVSHTPREWTDWSICHTGVEVLAGAIVRLAVQDER</sequence>
<protein>
    <submittedName>
        <fullName evidence="3">Amidase, hydantoinase/carbamoylase family</fullName>
    </submittedName>
</protein>
<dbReference type="NCBIfam" id="TIGR01879">
    <property type="entry name" value="hydantase"/>
    <property type="match status" value="1"/>
</dbReference>
<name>L0K2W6_9EURY</name>
<dbReference type="SUPFAM" id="SSF53187">
    <property type="entry name" value="Zn-dependent exopeptidases"/>
    <property type="match status" value="1"/>
</dbReference>
<dbReference type="Pfam" id="PF07687">
    <property type="entry name" value="M20_dimer"/>
    <property type="match status" value="1"/>
</dbReference>
<dbReference type="KEGG" id="nou:Natoc_3144"/>
<dbReference type="EMBL" id="CP003929">
    <property type="protein sequence ID" value="AGB38885.1"/>
    <property type="molecule type" value="Genomic_DNA"/>
</dbReference>
<dbReference type="eggNOG" id="arCOG01109">
    <property type="taxonomic scope" value="Archaea"/>
</dbReference>
<dbReference type="Gene3D" id="3.30.70.360">
    <property type="match status" value="1"/>
</dbReference>
<dbReference type="PIRSF" id="PIRSF001235">
    <property type="entry name" value="Amidase_carbamoylase"/>
    <property type="match status" value="1"/>
</dbReference>
<evidence type="ECO:0000313" key="3">
    <source>
        <dbReference type="EMBL" id="AGB38885.1"/>
    </source>
</evidence>
<dbReference type="HOGENOM" id="CLU_024588_6_0_2"/>
<gene>
    <name evidence="3" type="ORF">Natoc_3144</name>
</gene>
<dbReference type="STRING" id="694430.Natoc_3144"/>
<dbReference type="InterPro" id="IPR011650">
    <property type="entry name" value="Peptidase_M20_dimer"/>
</dbReference>
<dbReference type="PANTHER" id="PTHR32494">
    <property type="entry name" value="ALLANTOATE DEIMINASE-RELATED"/>
    <property type="match status" value="1"/>
</dbReference>
<evidence type="ECO:0000259" key="2">
    <source>
        <dbReference type="Pfam" id="PF07687"/>
    </source>
</evidence>